<dbReference type="PANTHER" id="PTHR40111">
    <property type="entry name" value="CEPHALOSPORIN-C DEACETYLASE"/>
    <property type="match status" value="1"/>
</dbReference>
<accession>A0A172TF53</accession>
<dbReference type="Pfam" id="PF05448">
    <property type="entry name" value="AXE1"/>
    <property type="match status" value="1"/>
</dbReference>
<dbReference type="Proteomes" id="UP000076927">
    <property type="component" value="Chromosome"/>
</dbReference>
<feature type="domain" description="Acetyl xylan esterase" evidence="3">
    <location>
        <begin position="1"/>
        <end position="318"/>
    </location>
</feature>
<organism evidence="4 5">
    <name type="scientific">Paenibacillus swuensis</name>
    <dbReference type="NCBI Taxonomy" id="1178515"/>
    <lineage>
        <taxon>Bacteria</taxon>
        <taxon>Bacillati</taxon>
        <taxon>Bacillota</taxon>
        <taxon>Bacilli</taxon>
        <taxon>Bacillales</taxon>
        <taxon>Paenibacillaceae</taxon>
        <taxon>Paenibacillus</taxon>
    </lineage>
</organism>
<feature type="active site" description="Nucleophile" evidence="1">
    <location>
        <position position="183"/>
    </location>
</feature>
<dbReference type="STRING" id="1178515.SY83_03310"/>
<proteinExistence type="predicted"/>
<name>A0A172TF53_9BACL</name>
<keyword evidence="5" id="KW-1185">Reference proteome</keyword>
<dbReference type="InterPro" id="IPR029058">
    <property type="entry name" value="AB_hydrolase_fold"/>
</dbReference>
<dbReference type="OrthoDB" id="9770528at2"/>
<dbReference type="GO" id="GO:0052689">
    <property type="term" value="F:carboxylic ester hydrolase activity"/>
    <property type="evidence" value="ECO:0007669"/>
    <property type="project" value="TreeGrafter"/>
</dbReference>
<feature type="active site" description="Charge relay system" evidence="1">
    <location>
        <position position="302"/>
    </location>
</feature>
<evidence type="ECO:0000313" key="5">
    <source>
        <dbReference type="Proteomes" id="UP000076927"/>
    </source>
</evidence>
<evidence type="ECO:0000256" key="1">
    <source>
        <dbReference type="PIRSR" id="PIRSR639069-1"/>
    </source>
</evidence>
<dbReference type="InterPro" id="IPR039069">
    <property type="entry name" value="CE7"/>
</dbReference>
<dbReference type="PATRIC" id="fig|1178515.4.peg.653"/>
<dbReference type="EMBL" id="CP011388">
    <property type="protein sequence ID" value="ANE45507.1"/>
    <property type="molecule type" value="Genomic_DNA"/>
</dbReference>
<feature type="binding site" evidence="2">
    <location>
        <position position="92"/>
    </location>
    <ligand>
        <name>substrate</name>
    </ligand>
</feature>
<evidence type="ECO:0000259" key="3">
    <source>
        <dbReference type="Pfam" id="PF05448"/>
    </source>
</evidence>
<dbReference type="PANTHER" id="PTHR40111:SF1">
    <property type="entry name" value="CEPHALOSPORIN-C DEACETYLASE"/>
    <property type="match status" value="1"/>
</dbReference>
<dbReference type="GO" id="GO:0005976">
    <property type="term" value="P:polysaccharide metabolic process"/>
    <property type="evidence" value="ECO:0007669"/>
    <property type="project" value="TreeGrafter"/>
</dbReference>
<dbReference type="KEGG" id="pswu:SY83_03310"/>
<feature type="active site" description="Charge relay system" evidence="1">
    <location>
        <position position="273"/>
    </location>
</feature>
<evidence type="ECO:0000313" key="4">
    <source>
        <dbReference type="EMBL" id="ANE45507.1"/>
    </source>
</evidence>
<dbReference type="Gene3D" id="3.40.50.1820">
    <property type="entry name" value="alpha/beta hydrolase"/>
    <property type="match status" value="1"/>
</dbReference>
<dbReference type="RefSeq" id="WP_068604238.1">
    <property type="nucleotide sequence ID" value="NZ_CP011388.1"/>
</dbReference>
<evidence type="ECO:0000256" key="2">
    <source>
        <dbReference type="PIRSR" id="PIRSR639069-2"/>
    </source>
</evidence>
<dbReference type="SUPFAM" id="SSF53474">
    <property type="entry name" value="alpha/beta-Hydrolases"/>
    <property type="match status" value="1"/>
</dbReference>
<gene>
    <name evidence="4" type="ORF">SY83_03310</name>
</gene>
<sequence>MPLIDMPLEQLKKYEGINPRPDDFDAYWDRALKEMKAVDPNVELVKAKFQVPFAECYDLYFTGVRGARIHAKYVKPVHTEGKHPAVVQFHGYTGNAGDWNDKLNYAALGFSVVSMDCRGQGGTSEDPGGVKGTTHQGHIIRGLDDHEDRLAFRDIFLDCAQLAGIVMELPEVDPDRVGAMGGSQGGALTIACAALEPRIKRLAPVFPFLSDYRRVWEMDMAKDAYSELRTYFRHHDPQHVREEEVFKRLGYIDIQYLAPRVRGEVLMAVGLMDTICPPSTQFAAYNKITAPKQLEIFPDFGHEHLPGFNDKAMMFLSKL</sequence>
<dbReference type="InterPro" id="IPR008391">
    <property type="entry name" value="AXE1_dom"/>
</dbReference>
<reference evidence="4 5" key="1">
    <citation type="submission" date="2015-01" db="EMBL/GenBank/DDBJ databases">
        <title>Paenibacillus swuensis/DY6/whole genome sequencing.</title>
        <authorList>
            <person name="Kim M.K."/>
            <person name="Srinivasan S."/>
            <person name="Lee J.-J."/>
        </authorList>
    </citation>
    <scope>NUCLEOTIDE SEQUENCE [LARGE SCALE GENOMIC DNA]</scope>
    <source>
        <strain evidence="4 5">DY6</strain>
    </source>
</reference>
<dbReference type="AlphaFoldDB" id="A0A172TF53"/>
<protein>
    <submittedName>
        <fullName evidence="4">Acetyl esterase</fullName>
    </submittedName>
</protein>